<dbReference type="Proteomes" id="UP000321301">
    <property type="component" value="Unassembled WGS sequence"/>
</dbReference>
<evidence type="ECO:0000259" key="2">
    <source>
        <dbReference type="Pfam" id="PF00248"/>
    </source>
</evidence>
<dbReference type="InterPro" id="IPR050523">
    <property type="entry name" value="AKR_Detox_Biosynth"/>
</dbReference>
<proteinExistence type="predicted"/>
<gene>
    <name evidence="3" type="ORF">CQA01_30830</name>
</gene>
<feature type="domain" description="NADP-dependent oxidoreductase" evidence="2">
    <location>
        <begin position="19"/>
        <end position="323"/>
    </location>
</feature>
<comment type="caution">
    <text evidence="3">The sequence shown here is derived from an EMBL/GenBank/DDBJ whole genome shotgun (WGS) entry which is preliminary data.</text>
</comment>
<dbReference type="SUPFAM" id="SSF51430">
    <property type="entry name" value="NAD(P)-linked oxidoreductase"/>
    <property type="match status" value="1"/>
</dbReference>
<dbReference type="Gene3D" id="3.20.20.100">
    <property type="entry name" value="NADP-dependent oxidoreductase domain"/>
    <property type="match status" value="1"/>
</dbReference>
<dbReference type="InterPro" id="IPR036812">
    <property type="entry name" value="NAD(P)_OxRdtase_dom_sf"/>
</dbReference>
<accession>A0A512CEA8</accession>
<dbReference type="EMBL" id="BJYV01000016">
    <property type="protein sequence ID" value="GEO22549.1"/>
    <property type="molecule type" value="Genomic_DNA"/>
</dbReference>
<sequence length="331" mass="36699">MKYRKLGNTDLKLSTVTFGSFAIGGWLWGGTEQNTAVEAIQASYDLGVTSIDTAPIYGQGLSEDIVGHAIKDLPRDKVQILTKFGMRWDLAKGTLVFNSKDGNGKDIGIYKYAGKESIIQECEDSLKRLGTDYIDLYQLHWPDVTTPIDETMEAVDELIKQGKVRYAGVCNYDAKQMAAAEKYINLASNQVPYSMVLRDIEEEIVPYSLENGKGILAYSPLERGLLTGKMKPGYKFGEGDQRATRAFYKDENLKRTNDFLDKIKPIADEKSITLAQLVILWTLEQPGISITLVGARNAEQAIQNAKSTDASLTKEEVAIIDGHLSQLELVL</sequence>
<dbReference type="RefSeq" id="WP_020888761.1">
    <property type="nucleotide sequence ID" value="NZ_BJYV01000016.1"/>
</dbReference>
<dbReference type="PRINTS" id="PR00069">
    <property type="entry name" value="ALDKETRDTASE"/>
</dbReference>
<dbReference type="AlphaFoldDB" id="A0A512CEA8"/>
<dbReference type="GO" id="GO:0005829">
    <property type="term" value="C:cytosol"/>
    <property type="evidence" value="ECO:0007669"/>
    <property type="project" value="TreeGrafter"/>
</dbReference>
<dbReference type="Pfam" id="PF00248">
    <property type="entry name" value="Aldo_ket_red"/>
    <property type="match status" value="1"/>
</dbReference>
<reference evidence="3 4" key="1">
    <citation type="submission" date="2019-07" db="EMBL/GenBank/DDBJ databases">
        <title>Whole genome shotgun sequence of Cyclobacterium qasimii NBRC 106168.</title>
        <authorList>
            <person name="Hosoyama A."/>
            <person name="Uohara A."/>
            <person name="Ohji S."/>
            <person name="Ichikawa N."/>
        </authorList>
    </citation>
    <scope>NUCLEOTIDE SEQUENCE [LARGE SCALE GENOMIC DNA]</scope>
    <source>
        <strain evidence="3 4">NBRC 106168</strain>
    </source>
</reference>
<evidence type="ECO:0000313" key="4">
    <source>
        <dbReference type="Proteomes" id="UP000321301"/>
    </source>
</evidence>
<organism evidence="3 4">
    <name type="scientific">Cyclobacterium qasimii</name>
    <dbReference type="NCBI Taxonomy" id="1350429"/>
    <lineage>
        <taxon>Bacteria</taxon>
        <taxon>Pseudomonadati</taxon>
        <taxon>Bacteroidota</taxon>
        <taxon>Cytophagia</taxon>
        <taxon>Cytophagales</taxon>
        <taxon>Cyclobacteriaceae</taxon>
        <taxon>Cyclobacterium</taxon>
    </lineage>
</organism>
<keyword evidence="4" id="KW-1185">Reference proteome</keyword>
<dbReference type="InterPro" id="IPR020471">
    <property type="entry name" value="AKR"/>
</dbReference>
<keyword evidence="1" id="KW-0560">Oxidoreductase</keyword>
<dbReference type="PANTHER" id="PTHR43364">
    <property type="entry name" value="NADH-SPECIFIC METHYLGLYOXAL REDUCTASE-RELATED"/>
    <property type="match status" value="1"/>
</dbReference>
<dbReference type="InterPro" id="IPR023210">
    <property type="entry name" value="NADP_OxRdtase_dom"/>
</dbReference>
<protein>
    <submittedName>
        <fullName evidence="3">Aldo/keto reductase</fullName>
    </submittedName>
</protein>
<name>A0A512CEA8_9BACT</name>
<evidence type="ECO:0000256" key="1">
    <source>
        <dbReference type="ARBA" id="ARBA00023002"/>
    </source>
</evidence>
<dbReference type="GO" id="GO:0016491">
    <property type="term" value="F:oxidoreductase activity"/>
    <property type="evidence" value="ECO:0007669"/>
    <property type="project" value="UniProtKB-KW"/>
</dbReference>
<evidence type="ECO:0000313" key="3">
    <source>
        <dbReference type="EMBL" id="GEO22549.1"/>
    </source>
</evidence>
<dbReference type="PANTHER" id="PTHR43364:SF4">
    <property type="entry name" value="NAD(P)-LINKED OXIDOREDUCTASE SUPERFAMILY PROTEIN"/>
    <property type="match status" value="1"/>
</dbReference>